<protein>
    <submittedName>
        <fullName evidence="3">LytTR family transcriptional regulator DNA-binding domain-containing protein</fullName>
    </submittedName>
</protein>
<accession>A0ABT1XR53</accession>
<evidence type="ECO:0000313" key="3">
    <source>
        <dbReference type="EMBL" id="MCR2834143.1"/>
    </source>
</evidence>
<evidence type="ECO:0000313" key="4">
    <source>
        <dbReference type="Proteomes" id="UP001206067"/>
    </source>
</evidence>
<proteinExistence type="predicted"/>
<sequence>MTQPAPPDSDLPMRRVLIDLSLMTLIGVVLAIIGPFGSFEMPLAWRLVYWLGLAYAGYAIYRPIGGLIGRLEHSLALPSAGLWVAAVVVATVPMTAVVLLLGSLPGPISLPGAQVILATYASVFVIGAAVTALFYALQSGKTAQPALANRPTTVPRSAPEPEPPAVPRAIPFLDRLPPELGSDLIALEMEDHYVRAHTALGSDLVLLRLRDALGELDGIEGMQVHRSWWVARHAVKDVAREGRNVRLLLDTGIEAPVSRANVAVLRDAGWI</sequence>
<evidence type="ECO:0000256" key="1">
    <source>
        <dbReference type="SAM" id="Phobius"/>
    </source>
</evidence>
<organism evidence="3 4">
    <name type="scientific">Parerythrobacter lacustris</name>
    <dbReference type="NCBI Taxonomy" id="2969984"/>
    <lineage>
        <taxon>Bacteria</taxon>
        <taxon>Pseudomonadati</taxon>
        <taxon>Pseudomonadota</taxon>
        <taxon>Alphaproteobacteria</taxon>
        <taxon>Sphingomonadales</taxon>
        <taxon>Erythrobacteraceae</taxon>
        <taxon>Parerythrobacter</taxon>
    </lineage>
</organism>
<name>A0ABT1XR53_9SPHN</name>
<feature type="transmembrane region" description="Helical" evidence="1">
    <location>
        <begin position="82"/>
        <end position="104"/>
    </location>
</feature>
<feature type="domain" description="HTH LytTR-type" evidence="2">
    <location>
        <begin position="182"/>
        <end position="271"/>
    </location>
</feature>
<evidence type="ECO:0000259" key="2">
    <source>
        <dbReference type="PROSITE" id="PS50930"/>
    </source>
</evidence>
<dbReference type="Pfam" id="PF04397">
    <property type="entry name" value="LytTR"/>
    <property type="match status" value="1"/>
</dbReference>
<keyword evidence="4" id="KW-1185">Reference proteome</keyword>
<dbReference type="InterPro" id="IPR007492">
    <property type="entry name" value="LytTR_DNA-bd_dom"/>
</dbReference>
<dbReference type="EMBL" id="JANKHH010000005">
    <property type="protein sequence ID" value="MCR2834143.1"/>
    <property type="molecule type" value="Genomic_DNA"/>
</dbReference>
<dbReference type="GO" id="GO:0003677">
    <property type="term" value="F:DNA binding"/>
    <property type="evidence" value="ECO:0007669"/>
    <property type="project" value="UniProtKB-KW"/>
</dbReference>
<keyword evidence="1" id="KW-1133">Transmembrane helix</keyword>
<feature type="transmembrane region" description="Helical" evidence="1">
    <location>
        <begin position="43"/>
        <end position="61"/>
    </location>
</feature>
<keyword evidence="3" id="KW-0238">DNA-binding</keyword>
<dbReference type="Proteomes" id="UP001206067">
    <property type="component" value="Unassembled WGS sequence"/>
</dbReference>
<dbReference type="RefSeq" id="WP_257595947.1">
    <property type="nucleotide sequence ID" value="NZ_JANKHH010000005.1"/>
</dbReference>
<feature type="transmembrane region" description="Helical" evidence="1">
    <location>
        <begin position="16"/>
        <end position="37"/>
    </location>
</feature>
<dbReference type="PROSITE" id="PS50930">
    <property type="entry name" value="HTH_LYTTR"/>
    <property type="match status" value="1"/>
</dbReference>
<gene>
    <name evidence="3" type="ORF">NSO95_09330</name>
</gene>
<dbReference type="SMART" id="SM00850">
    <property type="entry name" value="LytTR"/>
    <property type="match status" value="1"/>
</dbReference>
<keyword evidence="1" id="KW-0472">Membrane</keyword>
<comment type="caution">
    <text evidence="3">The sequence shown here is derived from an EMBL/GenBank/DDBJ whole genome shotgun (WGS) entry which is preliminary data.</text>
</comment>
<dbReference type="Gene3D" id="2.40.50.1020">
    <property type="entry name" value="LytTr DNA-binding domain"/>
    <property type="match status" value="1"/>
</dbReference>
<feature type="transmembrane region" description="Helical" evidence="1">
    <location>
        <begin position="116"/>
        <end position="137"/>
    </location>
</feature>
<keyword evidence="1" id="KW-0812">Transmembrane</keyword>
<reference evidence="3 4" key="1">
    <citation type="submission" date="2022-08" db="EMBL/GenBank/DDBJ databases">
        <title>Polyphasic taxonomy analysis of Qipengyuania sp.RS5-5.</title>
        <authorList>
            <person name="Xamxidin M."/>
            <person name="Wu M."/>
        </authorList>
    </citation>
    <scope>NUCLEOTIDE SEQUENCE [LARGE SCALE GENOMIC DNA]</scope>
    <source>
        <strain evidence="3 4">RS5-5</strain>
    </source>
</reference>